<dbReference type="SUPFAM" id="SSF49417">
    <property type="entry name" value="p53-like transcription factors"/>
    <property type="match status" value="1"/>
</dbReference>
<feature type="region of interest" description="Disordered" evidence="7">
    <location>
        <begin position="1"/>
        <end position="57"/>
    </location>
</feature>
<evidence type="ECO:0000256" key="4">
    <source>
        <dbReference type="ARBA" id="ARBA00023125"/>
    </source>
</evidence>
<feature type="compositionally biased region" description="Polar residues" evidence="7">
    <location>
        <begin position="330"/>
        <end position="344"/>
    </location>
</feature>
<feature type="domain" description="RBP-J/Cbf11/Cbf12 DNA binding" evidence="8">
    <location>
        <begin position="391"/>
        <end position="564"/>
    </location>
</feature>
<dbReference type="GO" id="GO:0000978">
    <property type="term" value="F:RNA polymerase II cis-regulatory region sequence-specific DNA binding"/>
    <property type="evidence" value="ECO:0007669"/>
    <property type="project" value="InterPro"/>
</dbReference>
<evidence type="ECO:0000256" key="2">
    <source>
        <dbReference type="ARBA" id="ARBA00009704"/>
    </source>
</evidence>
<dbReference type="OrthoDB" id="5600360at2759"/>
<comment type="subcellular location">
    <subcellularLocation>
        <location evidence="1">Nucleus</location>
    </subcellularLocation>
</comment>
<dbReference type="SUPFAM" id="SSF110217">
    <property type="entry name" value="DNA-binding protein LAG-1 (CSL)"/>
    <property type="match status" value="1"/>
</dbReference>
<dbReference type="InterPro" id="IPR037095">
    <property type="entry name" value="RBP-J/Cbf11_DNA-bd_sf"/>
</dbReference>
<proteinExistence type="inferred from homology"/>
<dbReference type="GeneID" id="30170626"/>
<feature type="region of interest" description="Disordered" evidence="7">
    <location>
        <begin position="779"/>
        <end position="908"/>
    </location>
</feature>
<dbReference type="RefSeq" id="XP_019012762.1">
    <property type="nucleotide sequence ID" value="XM_019154022.1"/>
</dbReference>
<feature type="compositionally biased region" description="Polar residues" evidence="7">
    <location>
        <begin position="23"/>
        <end position="41"/>
    </location>
</feature>
<feature type="domain" description="Beta-trefoil DNA-binding" evidence="9">
    <location>
        <begin position="565"/>
        <end position="853"/>
    </location>
</feature>
<dbReference type="InterPro" id="IPR036358">
    <property type="entry name" value="BTD_sf"/>
</dbReference>
<reference evidence="10" key="3">
    <citation type="submission" date="2016-07" db="EMBL/GenBank/DDBJ databases">
        <title>Evolution of pathogenesis and genome organization in the Tremellales.</title>
        <authorList>
            <person name="Cuomo C."/>
            <person name="Litvintseva A."/>
            <person name="Heitman J."/>
            <person name="Chen Y."/>
            <person name="Sun S."/>
            <person name="Springer D."/>
            <person name="Dromer F."/>
            <person name="Young S."/>
            <person name="Zeng Q."/>
            <person name="Chapman S."/>
            <person name="Gujja S."/>
            <person name="Saif S."/>
            <person name="Birren B."/>
        </authorList>
    </citation>
    <scope>NUCLEOTIDE SEQUENCE</scope>
    <source>
        <strain evidence="10">CBS 10737</strain>
    </source>
</reference>
<evidence type="ECO:0000256" key="1">
    <source>
        <dbReference type="ARBA" id="ARBA00004123"/>
    </source>
</evidence>
<feature type="region of interest" description="Disordered" evidence="7">
    <location>
        <begin position="247"/>
        <end position="364"/>
    </location>
</feature>
<feature type="compositionally biased region" description="Low complexity" evidence="7">
    <location>
        <begin position="807"/>
        <end position="830"/>
    </location>
</feature>
<dbReference type="Pfam" id="PF09271">
    <property type="entry name" value="LAG1-DNAbind"/>
    <property type="match status" value="1"/>
</dbReference>
<evidence type="ECO:0000256" key="6">
    <source>
        <dbReference type="ARBA" id="ARBA00023242"/>
    </source>
</evidence>
<dbReference type="Proteomes" id="UP000094020">
    <property type="component" value="Chromosome 6"/>
</dbReference>
<feature type="compositionally biased region" description="Low complexity" evidence="7">
    <location>
        <begin position="843"/>
        <end position="852"/>
    </location>
</feature>
<protein>
    <recommendedName>
        <fullName evidence="13">LAG1-DNAbind-domain-containing protein</fullName>
    </recommendedName>
</protein>
<dbReference type="KEGG" id="kpin:30170626"/>
<reference evidence="10" key="1">
    <citation type="submission" date="2013-07" db="EMBL/GenBank/DDBJ databases">
        <title>The Genome Sequence of Cryptococcus pinus CBS10737.</title>
        <authorList>
            <consortium name="The Broad Institute Genome Sequencing Platform"/>
            <person name="Cuomo C."/>
            <person name="Litvintseva A."/>
            <person name="Chen Y."/>
            <person name="Heitman J."/>
            <person name="Sun S."/>
            <person name="Springer D."/>
            <person name="Dromer F."/>
            <person name="Young S.K."/>
            <person name="Zeng Q."/>
            <person name="Gargeya S."/>
            <person name="Fitzgerald M."/>
            <person name="Abouelleil A."/>
            <person name="Alvarado L."/>
            <person name="Berlin A.M."/>
            <person name="Chapman S.B."/>
            <person name="Dewar J."/>
            <person name="Goldberg J."/>
            <person name="Griggs A."/>
            <person name="Gujja S."/>
            <person name="Hansen M."/>
            <person name="Howarth C."/>
            <person name="Imamovic A."/>
            <person name="Larimer J."/>
            <person name="McCowan C."/>
            <person name="Murphy C."/>
            <person name="Pearson M."/>
            <person name="Priest M."/>
            <person name="Roberts A."/>
            <person name="Saif S."/>
            <person name="Shea T."/>
            <person name="Sykes S."/>
            <person name="Wortman J."/>
            <person name="Nusbaum C."/>
            <person name="Birren B."/>
        </authorList>
    </citation>
    <scope>NUCLEOTIDE SEQUENCE [LARGE SCALE GENOMIC DNA]</scope>
    <source>
        <strain evidence="10">CBS 10737</strain>
    </source>
</reference>
<keyword evidence="3" id="KW-0805">Transcription regulation</keyword>
<feature type="compositionally biased region" description="Polar residues" evidence="7">
    <location>
        <begin position="353"/>
        <end position="364"/>
    </location>
</feature>
<keyword evidence="6" id="KW-0539">Nucleus</keyword>
<evidence type="ECO:0000313" key="10">
    <source>
        <dbReference type="EMBL" id="OCF51543.1"/>
    </source>
</evidence>
<dbReference type="GO" id="GO:0001228">
    <property type="term" value="F:DNA-binding transcription activator activity, RNA polymerase II-specific"/>
    <property type="evidence" value="ECO:0007669"/>
    <property type="project" value="InterPro"/>
</dbReference>
<dbReference type="InterPro" id="IPR015351">
    <property type="entry name" value="RBP-J/Cbf11/Cbf12_DNA-bd"/>
</dbReference>
<keyword evidence="12" id="KW-1185">Reference proteome</keyword>
<gene>
    <name evidence="10" type="ORF">I206_02257</name>
    <name evidence="11" type="ORF">I206_104719</name>
</gene>
<dbReference type="Gene3D" id="2.60.40.1450">
    <property type="entry name" value="LAG1, DNA binding domain"/>
    <property type="match status" value="1"/>
</dbReference>
<feature type="compositionally biased region" description="Polar residues" evidence="7">
    <location>
        <begin position="789"/>
        <end position="799"/>
    </location>
</feature>
<keyword evidence="5" id="KW-0804">Transcription</keyword>
<evidence type="ECO:0000259" key="9">
    <source>
        <dbReference type="SMART" id="SM01268"/>
    </source>
</evidence>
<evidence type="ECO:0000259" key="8">
    <source>
        <dbReference type="SMART" id="SM01267"/>
    </source>
</evidence>
<feature type="compositionally biased region" description="Polar residues" evidence="7">
    <location>
        <begin position="247"/>
        <end position="291"/>
    </location>
</feature>
<evidence type="ECO:0000313" key="12">
    <source>
        <dbReference type="Proteomes" id="UP000094020"/>
    </source>
</evidence>
<evidence type="ECO:0008006" key="13">
    <source>
        <dbReference type="Google" id="ProtNLM"/>
    </source>
</evidence>
<dbReference type="SMART" id="SM01268">
    <property type="entry name" value="BTD"/>
    <property type="match status" value="1"/>
</dbReference>
<dbReference type="EMBL" id="KV700115">
    <property type="protein sequence ID" value="OCF51543.1"/>
    <property type="molecule type" value="Genomic_DNA"/>
</dbReference>
<evidence type="ECO:0000313" key="11">
    <source>
        <dbReference type="EMBL" id="WWC70768.1"/>
    </source>
</evidence>
<dbReference type="EMBL" id="CP144524">
    <property type="protein sequence ID" value="WWC70768.1"/>
    <property type="molecule type" value="Genomic_DNA"/>
</dbReference>
<sequence>MSTENTTIKSPFLVPPIPPRKQVPSQNPRLNTDNLSTTYNNFDRPHSADSRPTPPPLQLHRRAISSISSLPVIPSASLEPSFMSYQWPPPGYDSQPYSHAVARPISNSDEKDPLSLGVGGGQGVLDLMGMHQAGLSASAPPSVTHNNAGSGYSDWQYPGSFTYRPSLNVDTTNSSFVTPRTTGQFPLNSAYSSNPPSGLPTDSASTDGEIITPGLSIPFQNGYTNSLPSNGDMGNYYHINDSSSMPQNNFHYLPSQSSYQPAPQLYQPQSQGTISPSQLGTTQNLKPTKSFSDLLMGSRASSSSSSSAEGQHDWSGNVLDDWTRPLGKALNNNDPQSSIPTMDYSNLAGPSRSAMNPSPGVQLSAPSAGALDEAMRQYVHTTNRLAYGERKIVVMSPKVGQKSYGTEKRFLCPHPQATLIGGAWWNKAQDGCPVSPLVAPRVNISLTGEQPVKDAAVSWTGVGGNNLDEKINTTAINVNDQPFVGNVAGKNLHISDNDGKRREVKALVTIKAPLKVFAGPNGWGLTKNTLKDINDERTLGVFESKEIKVISKPSKKKSSAKAGEMIIAHGSTIALFNRVKSQTTSTRYLSVVPDFTRIRGSDGLPVTGAQTPVYPNRRSAFSGFTADANNWESFIIWLVDPNRPGGPSHAPPPHPDWPSPPANVISPSMLVPPIRYNSTVVLQSLQTGVISPVLIVRRIESDADAVGMDGHNVDAPTSLPMGEYAGDLVSQLQKVAFELYRIDTIERLTNDPRYGGLWLACTQEAVSEQYVVQDRKWANVPTPHRGGSRPNSVPNTPQQRFGVLPMTPHTNNTNLPSTPSSPVSSNSSSNVDYFGAHSRKSSSHSIMSPNHSELPLPPPTSTDGGPVRRHRTGSIPKNGHAPFARPLQKKRGSSSGSLEYLPSPTMTASPENHRMQWTMDVGDICIWSIVSTEQTTYTFYVPPYATDPVEPYAPFPIANRMLPSHLSADHTLSRLNQQYTSSTEAPLMTLYGKNFVRAPDGHAHHVIYYGTSPANYNEVRCQEVMAAAEPNLPPGTRTPIFIVREDGGVIIPTNLTYPPM</sequence>
<keyword evidence="4" id="KW-0238">DNA-binding</keyword>
<dbReference type="FunFam" id="2.60.40.1450:FF:000003">
    <property type="entry name" value="Related to J kappa-recombination signal binding protein"/>
    <property type="match status" value="1"/>
</dbReference>
<reference evidence="11" key="2">
    <citation type="submission" date="2013-07" db="EMBL/GenBank/DDBJ databases">
        <authorList>
            <consortium name="The Broad Institute Genome Sequencing Platform"/>
            <person name="Cuomo C."/>
            <person name="Litvintseva A."/>
            <person name="Chen Y."/>
            <person name="Heitman J."/>
            <person name="Sun S."/>
            <person name="Springer D."/>
            <person name="Dromer F."/>
            <person name="Young S.K."/>
            <person name="Zeng Q."/>
            <person name="Gargeya S."/>
            <person name="Fitzgerald M."/>
            <person name="Abouelleil A."/>
            <person name="Alvarado L."/>
            <person name="Berlin A.M."/>
            <person name="Chapman S.B."/>
            <person name="Dewar J."/>
            <person name="Goldberg J."/>
            <person name="Griggs A."/>
            <person name="Gujja S."/>
            <person name="Hansen M."/>
            <person name="Howarth C."/>
            <person name="Imamovic A."/>
            <person name="Larimer J."/>
            <person name="McCowan C."/>
            <person name="Murphy C."/>
            <person name="Pearson M."/>
            <person name="Priest M."/>
            <person name="Roberts A."/>
            <person name="Saif S."/>
            <person name="Shea T."/>
            <person name="Sykes S."/>
            <person name="Wortman J."/>
            <person name="Nusbaum C."/>
            <person name="Birren B."/>
        </authorList>
    </citation>
    <scope>NUCLEOTIDE SEQUENCE</scope>
    <source>
        <strain evidence="11">CBS 10737</strain>
    </source>
</reference>
<dbReference type="PANTHER" id="PTHR10665">
    <property type="entry name" value="RECOMBINING BINDING PROTEIN SUPPRESSOR OF HAIRLESS"/>
    <property type="match status" value="1"/>
</dbReference>
<comment type="similarity">
    <text evidence="2">Belongs to the Su(H) family.</text>
</comment>
<dbReference type="InterPro" id="IPR015350">
    <property type="entry name" value="Beta-trefoil_DNA-bd_dom"/>
</dbReference>
<accession>A0A1B9I7N8</accession>
<organism evidence="10">
    <name type="scientific">Kwoniella pini CBS 10737</name>
    <dbReference type="NCBI Taxonomy" id="1296096"/>
    <lineage>
        <taxon>Eukaryota</taxon>
        <taxon>Fungi</taxon>
        <taxon>Dikarya</taxon>
        <taxon>Basidiomycota</taxon>
        <taxon>Agaricomycotina</taxon>
        <taxon>Tremellomycetes</taxon>
        <taxon>Tremellales</taxon>
        <taxon>Cryptococcaceae</taxon>
        <taxon>Kwoniella</taxon>
    </lineage>
</organism>
<evidence type="ECO:0000256" key="3">
    <source>
        <dbReference type="ARBA" id="ARBA00023015"/>
    </source>
</evidence>
<dbReference type="STRING" id="1296096.A0A1B9I7N8"/>
<reference evidence="11" key="4">
    <citation type="submission" date="2024-02" db="EMBL/GenBank/DDBJ databases">
        <title>Comparative genomics of Cryptococcus and Kwoniella reveals pathogenesis evolution and contrasting modes of karyotype evolution via chromosome fusion or intercentromeric recombination.</title>
        <authorList>
            <person name="Coelho M.A."/>
            <person name="David-Palma M."/>
            <person name="Shea T."/>
            <person name="Bowers K."/>
            <person name="McGinley-Smith S."/>
            <person name="Mohammad A.W."/>
            <person name="Gnirke A."/>
            <person name="Yurkov A.M."/>
            <person name="Nowrousian M."/>
            <person name="Sun S."/>
            <person name="Cuomo C.A."/>
            <person name="Heitman J."/>
        </authorList>
    </citation>
    <scope>NUCLEOTIDE SEQUENCE</scope>
    <source>
        <strain evidence="11">CBS 10737</strain>
    </source>
</reference>
<evidence type="ECO:0000256" key="7">
    <source>
        <dbReference type="SAM" id="MobiDB-lite"/>
    </source>
</evidence>
<dbReference type="AlphaFoldDB" id="A0A1B9I7N8"/>
<evidence type="ECO:0000256" key="5">
    <source>
        <dbReference type="ARBA" id="ARBA00023163"/>
    </source>
</evidence>
<dbReference type="GO" id="GO:0005634">
    <property type="term" value="C:nucleus"/>
    <property type="evidence" value="ECO:0007669"/>
    <property type="project" value="UniProtKB-SubCell"/>
</dbReference>
<name>A0A1B9I7N8_9TREE</name>
<dbReference type="InterPro" id="IPR008967">
    <property type="entry name" value="p53-like_TF_DNA-bd_sf"/>
</dbReference>
<dbReference type="SMART" id="SM01267">
    <property type="entry name" value="LAG1_DNAbind"/>
    <property type="match status" value="1"/>
</dbReference>
<dbReference type="InterPro" id="IPR040159">
    <property type="entry name" value="CLS_fam"/>
</dbReference>